<evidence type="ECO:0000256" key="5">
    <source>
        <dbReference type="ARBA" id="ARBA00022692"/>
    </source>
</evidence>
<keyword evidence="7" id="KW-0998">Cell outer membrane</keyword>
<dbReference type="InterPro" id="IPR051906">
    <property type="entry name" value="TolC-like"/>
</dbReference>
<reference evidence="9 10" key="2">
    <citation type="submission" date="2015-01" db="EMBL/GenBank/DDBJ databases">
        <authorList>
            <consortium name="NBRP consortium"/>
            <person name="Sawabe T."/>
            <person name="Meirelles P."/>
            <person name="Feng G."/>
            <person name="Sayaka M."/>
            <person name="Hattori M."/>
            <person name="Ohkuma M."/>
        </authorList>
    </citation>
    <scope>NUCLEOTIDE SEQUENCE [LARGE SCALE GENOMIC DNA]</scope>
    <source>
        <strain evidence="9 10">JCM19232</strain>
    </source>
</reference>
<dbReference type="PANTHER" id="PTHR30026:SF20">
    <property type="entry name" value="OUTER MEMBRANE PROTEIN TOLC"/>
    <property type="match status" value="1"/>
</dbReference>
<feature type="chain" id="PRO_5002121890" evidence="8">
    <location>
        <begin position="21"/>
        <end position="466"/>
    </location>
</feature>
<dbReference type="GO" id="GO:0015288">
    <property type="term" value="F:porin activity"/>
    <property type="evidence" value="ECO:0007669"/>
    <property type="project" value="TreeGrafter"/>
</dbReference>
<organism evidence="9 10">
    <name type="scientific">Vibrio ishigakensis</name>
    <dbReference type="NCBI Taxonomy" id="1481914"/>
    <lineage>
        <taxon>Bacteria</taxon>
        <taxon>Pseudomonadati</taxon>
        <taxon>Pseudomonadota</taxon>
        <taxon>Gammaproteobacteria</taxon>
        <taxon>Vibrionales</taxon>
        <taxon>Vibrionaceae</taxon>
        <taxon>Vibrio</taxon>
    </lineage>
</organism>
<comment type="caution">
    <text evidence="9">The sequence shown here is derived from an EMBL/GenBank/DDBJ whole genome shotgun (WGS) entry which is preliminary data.</text>
</comment>
<proteinExistence type="inferred from homology"/>
<evidence type="ECO:0000256" key="3">
    <source>
        <dbReference type="ARBA" id="ARBA00022448"/>
    </source>
</evidence>
<dbReference type="NCBIfam" id="TIGR01844">
    <property type="entry name" value="type_I_sec_TolC"/>
    <property type="match status" value="1"/>
</dbReference>
<dbReference type="Gene3D" id="1.20.1600.10">
    <property type="entry name" value="Outer membrane efflux proteins (OEP)"/>
    <property type="match status" value="1"/>
</dbReference>
<keyword evidence="5" id="KW-0812">Transmembrane</keyword>
<dbReference type="AlphaFoldDB" id="A0A0B8P787"/>
<dbReference type="Pfam" id="PF02321">
    <property type="entry name" value="OEP"/>
    <property type="match status" value="2"/>
</dbReference>
<dbReference type="InterPro" id="IPR003423">
    <property type="entry name" value="OMP_efflux"/>
</dbReference>
<dbReference type="GO" id="GO:0009279">
    <property type="term" value="C:cell outer membrane"/>
    <property type="evidence" value="ECO:0007669"/>
    <property type="project" value="UniProtKB-SubCell"/>
</dbReference>
<keyword evidence="8" id="KW-0732">Signal</keyword>
<keyword evidence="3" id="KW-0813">Transport</keyword>
<dbReference type="GO" id="GO:1990281">
    <property type="term" value="C:efflux pump complex"/>
    <property type="evidence" value="ECO:0007669"/>
    <property type="project" value="TreeGrafter"/>
</dbReference>
<dbReference type="Proteomes" id="UP000031670">
    <property type="component" value="Unassembled WGS sequence"/>
</dbReference>
<protein>
    <submittedName>
        <fullName evidence="9">Type I secretion outer membrane protein</fullName>
    </submittedName>
</protein>
<evidence type="ECO:0000256" key="2">
    <source>
        <dbReference type="ARBA" id="ARBA00007613"/>
    </source>
</evidence>
<evidence type="ECO:0000256" key="8">
    <source>
        <dbReference type="SAM" id="SignalP"/>
    </source>
</evidence>
<evidence type="ECO:0000256" key="1">
    <source>
        <dbReference type="ARBA" id="ARBA00004442"/>
    </source>
</evidence>
<accession>A0A0B8P787</accession>
<comment type="subcellular location">
    <subcellularLocation>
        <location evidence="1">Cell outer membrane</location>
    </subcellularLocation>
</comment>
<comment type="similarity">
    <text evidence="2">Belongs to the outer membrane factor (OMF) (TC 1.B.17) family.</text>
</comment>
<dbReference type="InterPro" id="IPR010130">
    <property type="entry name" value="T1SS_OMP_TolC"/>
</dbReference>
<keyword evidence="6" id="KW-0472">Membrane</keyword>
<evidence type="ECO:0000313" key="10">
    <source>
        <dbReference type="Proteomes" id="UP000031670"/>
    </source>
</evidence>
<evidence type="ECO:0000256" key="7">
    <source>
        <dbReference type="ARBA" id="ARBA00023237"/>
    </source>
</evidence>
<evidence type="ECO:0000256" key="6">
    <source>
        <dbReference type="ARBA" id="ARBA00023136"/>
    </source>
</evidence>
<dbReference type="SUPFAM" id="SSF56954">
    <property type="entry name" value="Outer membrane efflux proteins (OEP)"/>
    <property type="match status" value="1"/>
</dbReference>
<feature type="signal peptide" evidence="8">
    <location>
        <begin position="1"/>
        <end position="20"/>
    </location>
</feature>
<keyword evidence="4" id="KW-1134">Transmembrane beta strand</keyword>
<evidence type="ECO:0000256" key="4">
    <source>
        <dbReference type="ARBA" id="ARBA00022452"/>
    </source>
</evidence>
<reference evidence="9 10" key="1">
    <citation type="submission" date="2015-01" db="EMBL/GenBank/DDBJ databases">
        <title>Vibrio sp. C5 JCM 19232 whole genome shotgun sequence.</title>
        <authorList>
            <person name="Sawabe T."/>
            <person name="Meirelles P."/>
            <person name="Feng G."/>
            <person name="Sayaka M."/>
            <person name="Hattori M."/>
            <person name="Ohkuma M."/>
        </authorList>
    </citation>
    <scope>NUCLEOTIDE SEQUENCE [LARGE SCALE GENOMIC DNA]</scope>
    <source>
        <strain evidence="9 10">JCM19232</strain>
    </source>
</reference>
<name>A0A0B8P787_9VIBR</name>
<gene>
    <name evidence="9" type="ORF">JCM19232_5110</name>
</gene>
<evidence type="ECO:0000313" key="9">
    <source>
        <dbReference type="EMBL" id="GAM62146.1"/>
    </source>
</evidence>
<dbReference type="EMBL" id="BBSA01000005">
    <property type="protein sequence ID" value="GAM62146.1"/>
    <property type="molecule type" value="Genomic_DNA"/>
</dbReference>
<dbReference type="GO" id="GO:0015562">
    <property type="term" value="F:efflux transmembrane transporter activity"/>
    <property type="evidence" value="ECO:0007669"/>
    <property type="project" value="InterPro"/>
</dbReference>
<dbReference type="PANTHER" id="PTHR30026">
    <property type="entry name" value="OUTER MEMBRANE PROTEIN TOLC"/>
    <property type="match status" value="1"/>
</dbReference>
<sequence>MIKKLFSALTLGVITSSASAENLLDIYQQALEYDPVYRAGIAQYDADKEVYEQARSFLLPTLDLELSHTQTYQNIRDSDNPVYTNVGSDTYPTNDLTLSLTQSIYSYSNWAAFSQAEQDVKQVAAELEDVRQELILRVARAYFTVLKRRDTYLGIDAEVKSLEQLNEFVKTQGSSGLARRTDVLDAEARLLQAQARKIEIGNSLRDALQGLYELTGNVPPSLATLGEELELVRPEPFEVQTWIDNAQKNNPNIIAKQSAMEAAREDIRSQKGGHYPELDLVASYNISDTDGSLFGGGSELETADVMIRLKVPLYAGGSVSSRVRETESLFNKSRNELEQTWRQTSRETRDAFTGVTSSISKVEALNKSVEAYESAVEFKEQQFESGVTTSVTVLDAVRDLFIARTEYSAARYDYLYNNLRLKRAVGTLTEFDLEQINNTLQGKEVSTDLQVLDQDLELELSSVSAY</sequence>